<feature type="region of interest" description="Disordered" evidence="1">
    <location>
        <begin position="52"/>
        <end position="71"/>
    </location>
</feature>
<comment type="caution">
    <text evidence="2">The sequence shown here is derived from an EMBL/GenBank/DDBJ whole genome shotgun (WGS) entry which is preliminary data.</text>
</comment>
<reference evidence="2 3" key="1">
    <citation type="submission" date="2019-06" db="EMBL/GenBank/DDBJ databases">
        <title>Sequencing the genomes of 1000 actinobacteria strains.</title>
        <authorList>
            <person name="Klenk H.-P."/>
        </authorList>
    </citation>
    <scope>NUCLEOTIDE SEQUENCE [LARGE SCALE GENOMIC DNA]</scope>
    <source>
        <strain evidence="2 3">DSM 44826</strain>
    </source>
</reference>
<dbReference type="EMBL" id="VIWT01000001">
    <property type="protein sequence ID" value="TWG00053.1"/>
    <property type="molecule type" value="Genomic_DNA"/>
</dbReference>
<gene>
    <name evidence="2" type="ORF">FHX73_113919</name>
</gene>
<proteinExistence type="predicted"/>
<evidence type="ECO:0000256" key="1">
    <source>
        <dbReference type="SAM" id="MobiDB-lite"/>
    </source>
</evidence>
<keyword evidence="3" id="KW-1185">Reference proteome</keyword>
<name>A0A561UL16_9ACTN</name>
<accession>A0A561UL16</accession>
<organism evidence="2 3">
    <name type="scientific">Kitasatospora viridis</name>
    <dbReference type="NCBI Taxonomy" id="281105"/>
    <lineage>
        <taxon>Bacteria</taxon>
        <taxon>Bacillati</taxon>
        <taxon>Actinomycetota</taxon>
        <taxon>Actinomycetes</taxon>
        <taxon>Kitasatosporales</taxon>
        <taxon>Streptomycetaceae</taxon>
        <taxon>Kitasatospora</taxon>
    </lineage>
</organism>
<protein>
    <submittedName>
        <fullName evidence="2">Uncharacterized protein</fullName>
    </submittedName>
</protein>
<sequence length="71" mass="7609">MNGSRIRVRLRLLLNELGELAPEIDPFAPDHTGGLLYPHIATLADKAAGLARDMETDAANSQAENGGQEEP</sequence>
<dbReference type="AlphaFoldDB" id="A0A561UL16"/>
<evidence type="ECO:0000313" key="2">
    <source>
        <dbReference type="EMBL" id="TWG00053.1"/>
    </source>
</evidence>
<dbReference type="OrthoDB" id="5197821at2"/>
<dbReference type="Proteomes" id="UP000317940">
    <property type="component" value="Unassembled WGS sequence"/>
</dbReference>
<dbReference type="RefSeq" id="WP_145906213.1">
    <property type="nucleotide sequence ID" value="NZ_BAAAMZ010000026.1"/>
</dbReference>
<evidence type="ECO:0000313" key="3">
    <source>
        <dbReference type="Proteomes" id="UP000317940"/>
    </source>
</evidence>